<keyword evidence="3" id="KW-1185">Reference proteome</keyword>
<dbReference type="EMBL" id="CP073721">
    <property type="protein sequence ID" value="UWZ39346.1"/>
    <property type="molecule type" value="Genomic_DNA"/>
</dbReference>
<dbReference type="RefSeq" id="WP_260728747.1">
    <property type="nucleotide sequence ID" value="NZ_BAAABS010000004.1"/>
</dbReference>
<reference evidence="2" key="1">
    <citation type="submission" date="2021-04" db="EMBL/GenBank/DDBJ databases">
        <title>Biosynthetic gene clusters of Dactylosporangioum roseum.</title>
        <authorList>
            <person name="Hartkoorn R.C."/>
            <person name="Beaudoing E."/>
            <person name="Hot D."/>
            <person name="Moureu S."/>
        </authorList>
    </citation>
    <scope>NUCLEOTIDE SEQUENCE</scope>
    <source>
        <strain evidence="2">NRRL B-16295</strain>
    </source>
</reference>
<gene>
    <name evidence="2" type="ORF">Drose_14555</name>
</gene>
<feature type="signal peptide" evidence="1">
    <location>
        <begin position="1"/>
        <end position="17"/>
    </location>
</feature>
<dbReference type="Proteomes" id="UP001058271">
    <property type="component" value="Chromosome"/>
</dbReference>
<name>A0ABY5ZCP5_9ACTN</name>
<protein>
    <submittedName>
        <fullName evidence="2">Uncharacterized protein</fullName>
    </submittedName>
</protein>
<keyword evidence="1" id="KW-0732">Signal</keyword>
<dbReference type="PROSITE" id="PS51257">
    <property type="entry name" value="PROKAR_LIPOPROTEIN"/>
    <property type="match status" value="1"/>
</dbReference>
<accession>A0ABY5ZCP5</accession>
<sequence length="50" mass="5154">MNKKLIAILALVMVATAACTGSKGDSGSSGGKVTIRWATWGTPEDLSLMD</sequence>
<evidence type="ECO:0000256" key="1">
    <source>
        <dbReference type="SAM" id="SignalP"/>
    </source>
</evidence>
<evidence type="ECO:0000313" key="2">
    <source>
        <dbReference type="EMBL" id="UWZ39346.1"/>
    </source>
</evidence>
<feature type="chain" id="PRO_5046800813" evidence="1">
    <location>
        <begin position="18"/>
        <end position="50"/>
    </location>
</feature>
<organism evidence="2 3">
    <name type="scientific">Dactylosporangium roseum</name>
    <dbReference type="NCBI Taxonomy" id="47989"/>
    <lineage>
        <taxon>Bacteria</taxon>
        <taxon>Bacillati</taxon>
        <taxon>Actinomycetota</taxon>
        <taxon>Actinomycetes</taxon>
        <taxon>Micromonosporales</taxon>
        <taxon>Micromonosporaceae</taxon>
        <taxon>Dactylosporangium</taxon>
    </lineage>
</organism>
<evidence type="ECO:0000313" key="3">
    <source>
        <dbReference type="Proteomes" id="UP001058271"/>
    </source>
</evidence>
<proteinExistence type="predicted"/>